<dbReference type="RefSeq" id="XP_014158557.1">
    <property type="nucleotide sequence ID" value="XM_014303082.1"/>
</dbReference>
<name>A0A0L0G6L0_9EUKA</name>
<gene>
    <name evidence="1" type="ORF">SARC_03146</name>
</gene>
<dbReference type="Proteomes" id="UP000054560">
    <property type="component" value="Unassembled WGS sequence"/>
</dbReference>
<reference evidence="1 2" key="1">
    <citation type="submission" date="2011-02" db="EMBL/GenBank/DDBJ databases">
        <title>The Genome Sequence of Sphaeroforma arctica JP610.</title>
        <authorList>
            <consortium name="The Broad Institute Genome Sequencing Platform"/>
            <person name="Russ C."/>
            <person name="Cuomo C."/>
            <person name="Young S.K."/>
            <person name="Zeng Q."/>
            <person name="Gargeya S."/>
            <person name="Alvarado L."/>
            <person name="Berlin A."/>
            <person name="Chapman S.B."/>
            <person name="Chen Z."/>
            <person name="Freedman E."/>
            <person name="Gellesch M."/>
            <person name="Goldberg J."/>
            <person name="Griggs A."/>
            <person name="Gujja S."/>
            <person name="Heilman E."/>
            <person name="Heiman D."/>
            <person name="Howarth C."/>
            <person name="Mehta T."/>
            <person name="Neiman D."/>
            <person name="Pearson M."/>
            <person name="Roberts A."/>
            <person name="Saif S."/>
            <person name="Shea T."/>
            <person name="Shenoy N."/>
            <person name="Sisk P."/>
            <person name="Stolte C."/>
            <person name="Sykes S."/>
            <person name="White J."/>
            <person name="Yandava C."/>
            <person name="Burger G."/>
            <person name="Gray M.W."/>
            <person name="Holland P.W.H."/>
            <person name="King N."/>
            <person name="Lang F.B.F."/>
            <person name="Roger A.J."/>
            <person name="Ruiz-Trillo I."/>
            <person name="Haas B."/>
            <person name="Nusbaum C."/>
            <person name="Birren B."/>
        </authorList>
    </citation>
    <scope>NUCLEOTIDE SEQUENCE [LARGE SCALE GENOMIC DNA]</scope>
    <source>
        <strain evidence="1 2">JP610</strain>
    </source>
</reference>
<dbReference type="AlphaFoldDB" id="A0A0L0G6L0"/>
<evidence type="ECO:0000313" key="2">
    <source>
        <dbReference type="Proteomes" id="UP000054560"/>
    </source>
</evidence>
<proteinExistence type="predicted"/>
<keyword evidence="2" id="KW-1185">Reference proteome</keyword>
<accession>A0A0L0G6L0</accession>
<protein>
    <submittedName>
        <fullName evidence="1">Uncharacterized protein</fullName>
    </submittedName>
</protein>
<dbReference type="GeneID" id="25903650"/>
<evidence type="ECO:0000313" key="1">
    <source>
        <dbReference type="EMBL" id="KNC84655.1"/>
    </source>
</evidence>
<dbReference type="EMBL" id="KQ241750">
    <property type="protein sequence ID" value="KNC84655.1"/>
    <property type="molecule type" value="Genomic_DNA"/>
</dbReference>
<sequence>MNGRECGLKAAVGDGEERVPVSVAPTAVCSVDSDDGFELYNVSDGDEPVLLKTKWDREARWRKELDVEA</sequence>
<organism evidence="1 2">
    <name type="scientific">Sphaeroforma arctica JP610</name>
    <dbReference type="NCBI Taxonomy" id="667725"/>
    <lineage>
        <taxon>Eukaryota</taxon>
        <taxon>Ichthyosporea</taxon>
        <taxon>Ichthyophonida</taxon>
        <taxon>Sphaeroforma</taxon>
    </lineage>
</organism>